<organism evidence="2 3">
    <name type="scientific">Carnegiea gigantea</name>
    <dbReference type="NCBI Taxonomy" id="171969"/>
    <lineage>
        <taxon>Eukaryota</taxon>
        <taxon>Viridiplantae</taxon>
        <taxon>Streptophyta</taxon>
        <taxon>Embryophyta</taxon>
        <taxon>Tracheophyta</taxon>
        <taxon>Spermatophyta</taxon>
        <taxon>Magnoliopsida</taxon>
        <taxon>eudicotyledons</taxon>
        <taxon>Gunneridae</taxon>
        <taxon>Pentapetalae</taxon>
        <taxon>Caryophyllales</taxon>
        <taxon>Cactineae</taxon>
        <taxon>Cactaceae</taxon>
        <taxon>Cactoideae</taxon>
        <taxon>Echinocereeae</taxon>
        <taxon>Carnegiea</taxon>
    </lineage>
</organism>
<feature type="compositionally biased region" description="Polar residues" evidence="1">
    <location>
        <begin position="63"/>
        <end position="83"/>
    </location>
</feature>
<feature type="compositionally biased region" description="Basic and acidic residues" evidence="1">
    <location>
        <begin position="95"/>
        <end position="104"/>
    </location>
</feature>
<evidence type="ECO:0000313" key="2">
    <source>
        <dbReference type="EMBL" id="KAJ8435632.1"/>
    </source>
</evidence>
<comment type="caution">
    <text evidence="2">The sequence shown here is derived from an EMBL/GenBank/DDBJ whole genome shotgun (WGS) entry which is preliminary data.</text>
</comment>
<dbReference type="EMBL" id="JAKOGI010000399">
    <property type="protein sequence ID" value="KAJ8435632.1"/>
    <property type="molecule type" value="Genomic_DNA"/>
</dbReference>
<reference evidence="2" key="1">
    <citation type="submission" date="2022-04" db="EMBL/GenBank/DDBJ databases">
        <title>Carnegiea gigantea Genome sequencing and assembly v2.</title>
        <authorList>
            <person name="Copetti D."/>
            <person name="Sanderson M.J."/>
            <person name="Burquez A."/>
            <person name="Wojciechowski M.F."/>
        </authorList>
    </citation>
    <scope>NUCLEOTIDE SEQUENCE</scope>
    <source>
        <strain evidence="2">SGP5-SGP5p</strain>
        <tissue evidence="2">Aerial part</tissue>
    </source>
</reference>
<sequence>MWARLVDYFFSENFQDIVIDIVKQKMGGSEVVFSEAIQLAETFAYHKLMGPKSSERVREVGSGVNSNQVNAKRGTEPSNSSIVSPLLKEVQSLRQESDDVKENQRNNTSLDGEPIRDTFTTMPTLAKNNEVYNKNTGQIKNTTVLRDKGGAAHSSRRSHVLNQSCDENTPMGKNTNTSSCSNQLNIARWLNFDQREQVKC</sequence>
<evidence type="ECO:0000256" key="1">
    <source>
        <dbReference type="SAM" id="MobiDB-lite"/>
    </source>
</evidence>
<proteinExistence type="predicted"/>
<feature type="region of interest" description="Disordered" evidence="1">
    <location>
        <begin position="60"/>
        <end position="117"/>
    </location>
</feature>
<feature type="compositionally biased region" description="Polar residues" evidence="1">
    <location>
        <begin position="160"/>
        <end position="178"/>
    </location>
</feature>
<keyword evidence="3" id="KW-1185">Reference proteome</keyword>
<name>A0A9Q1K3B2_9CARY</name>
<protein>
    <submittedName>
        <fullName evidence="2">Uncharacterized protein</fullName>
    </submittedName>
</protein>
<evidence type="ECO:0000313" key="3">
    <source>
        <dbReference type="Proteomes" id="UP001153076"/>
    </source>
</evidence>
<feature type="region of interest" description="Disordered" evidence="1">
    <location>
        <begin position="150"/>
        <end position="178"/>
    </location>
</feature>
<accession>A0A9Q1K3B2</accession>
<dbReference type="AlphaFoldDB" id="A0A9Q1K3B2"/>
<dbReference type="Proteomes" id="UP001153076">
    <property type="component" value="Unassembled WGS sequence"/>
</dbReference>
<gene>
    <name evidence="2" type="ORF">Cgig2_000298</name>
</gene>